<proteinExistence type="predicted"/>
<sequence>MFSYKPECEVSSFRKAAIHPDQELRKYWSRTETLFNGIKIEEGRNANQRYCGRAGLMDSLATYCKSSHGVTKLNEQRFKLKNLKKQHEIEISVMRNQLNTQIDALKASNERLEQRIDMILKAKKENVTDKRIPSSNTINVFLRKVAAAVKGNRKLLKKFILLTEKTENDWTIILKNCDMKPKVSKKADASKTLKTADAKRFAPFLEGIKKNFNCDTKQLKVPTSSSKTCCAKSKFMTKRKFKMKKTSSTKASSSHITRKKQTNWIAKLSREELLDLAINGKRLKGCKYKIVVAHGFYRGEHIIRETWGKLMGIEEKNIPLVKNIEGEGRIFLIRDEFCFQAAEALKNASENVRVLVAENEVWNYISRNRSASTKIFSDLRQNWRKYVPVDKAIKVIKRGLSDNSTVSHKEFFLSELNAKQLGKDMKVDSKHHNEQ</sequence>
<evidence type="ECO:0000313" key="2">
    <source>
        <dbReference type="EMBL" id="WUR03471.1"/>
    </source>
</evidence>
<keyword evidence="1" id="KW-0175">Coiled coil</keyword>
<feature type="coiled-coil region" evidence="1">
    <location>
        <begin position="70"/>
        <end position="122"/>
    </location>
</feature>
<evidence type="ECO:0000313" key="3">
    <source>
        <dbReference type="Proteomes" id="UP001334084"/>
    </source>
</evidence>
<gene>
    <name evidence="2" type="ORF">VNE69_05065</name>
</gene>
<evidence type="ECO:0000256" key="1">
    <source>
        <dbReference type="SAM" id="Coils"/>
    </source>
</evidence>
<reference evidence="2" key="1">
    <citation type="journal article" date="2024" name="BMC Genomics">
        <title>Functional annotation of a divergent genome using sequence and structure-based similarity.</title>
        <authorList>
            <person name="Svedberg D."/>
            <person name="Winiger R.R."/>
            <person name="Berg A."/>
            <person name="Sharma H."/>
            <person name="Tellgren-Roth C."/>
            <person name="Debrunner-Vossbrinck B.A."/>
            <person name="Vossbrinck C.R."/>
            <person name="Barandun J."/>
        </authorList>
    </citation>
    <scope>NUCLEOTIDE SEQUENCE</scope>
    <source>
        <strain evidence="2">Illinois isolate</strain>
    </source>
</reference>
<keyword evidence="3" id="KW-1185">Reference proteome</keyword>
<dbReference type="AlphaFoldDB" id="A0AAX4JBY7"/>
<dbReference type="RefSeq" id="XP_065329616.1">
    <property type="nucleotide sequence ID" value="XM_065473544.1"/>
</dbReference>
<dbReference type="KEGG" id="vnx:VNE69_05065"/>
<dbReference type="GeneID" id="90541289"/>
<dbReference type="EMBL" id="CP142730">
    <property type="protein sequence ID" value="WUR03471.1"/>
    <property type="molecule type" value="Genomic_DNA"/>
</dbReference>
<organism evidence="2 3">
    <name type="scientific">Vairimorpha necatrix</name>
    <dbReference type="NCBI Taxonomy" id="6039"/>
    <lineage>
        <taxon>Eukaryota</taxon>
        <taxon>Fungi</taxon>
        <taxon>Fungi incertae sedis</taxon>
        <taxon>Microsporidia</taxon>
        <taxon>Nosematidae</taxon>
        <taxon>Vairimorpha</taxon>
    </lineage>
</organism>
<name>A0AAX4JBY7_9MICR</name>
<protein>
    <submittedName>
        <fullName evidence="2">Uncharacterized protein</fullName>
    </submittedName>
</protein>
<dbReference type="Proteomes" id="UP001334084">
    <property type="component" value="Chromosome 5"/>
</dbReference>
<accession>A0AAX4JBY7</accession>